<dbReference type="Gene3D" id="2.20.25.110">
    <property type="entry name" value="S-adenosyl-L-methionine-dependent methyltransferases"/>
    <property type="match status" value="1"/>
</dbReference>
<gene>
    <name evidence="2" type="ORF">METZ01_LOCUS368659</name>
</gene>
<feature type="domain" description="Methyltransferase" evidence="1">
    <location>
        <begin position="44"/>
        <end position="175"/>
    </location>
</feature>
<accession>A0A382T220</accession>
<reference evidence="2" key="1">
    <citation type="submission" date="2018-05" db="EMBL/GenBank/DDBJ databases">
        <authorList>
            <person name="Lanie J.A."/>
            <person name="Ng W.-L."/>
            <person name="Kazmierczak K.M."/>
            <person name="Andrzejewski T.M."/>
            <person name="Davidsen T.M."/>
            <person name="Wayne K.J."/>
            <person name="Tettelin H."/>
            <person name="Glass J.I."/>
            <person name="Rusch D."/>
            <person name="Podicherti R."/>
            <person name="Tsui H.-C.T."/>
            <person name="Winkler M.E."/>
        </authorList>
    </citation>
    <scope>NUCLEOTIDE SEQUENCE</scope>
</reference>
<dbReference type="InterPro" id="IPR025714">
    <property type="entry name" value="Methyltranfer_dom"/>
</dbReference>
<dbReference type="AlphaFoldDB" id="A0A382T220"/>
<dbReference type="PANTHER" id="PTHR43861">
    <property type="entry name" value="TRANS-ACONITATE 2-METHYLTRANSFERASE-RELATED"/>
    <property type="match status" value="1"/>
</dbReference>
<organism evidence="2">
    <name type="scientific">marine metagenome</name>
    <dbReference type="NCBI Taxonomy" id="408172"/>
    <lineage>
        <taxon>unclassified sequences</taxon>
        <taxon>metagenomes</taxon>
        <taxon>ecological metagenomes</taxon>
    </lineage>
</organism>
<name>A0A382T220_9ZZZZ</name>
<proteinExistence type="predicted"/>
<dbReference type="InterPro" id="IPR029063">
    <property type="entry name" value="SAM-dependent_MTases_sf"/>
</dbReference>
<evidence type="ECO:0000313" key="2">
    <source>
        <dbReference type="EMBL" id="SVD15805.1"/>
    </source>
</evidence>
<dbReference type="Gene3D" id="3.40.50.150">
    <property type="entry name" value="Vaccinia Virus protein VP39"/>
    <property type="match status" value="1"/>
</dbReference>
<evidence type="ECO:0000259" key="1">
    <source>
        <dbReference type="Pfam" id="PF13847"/>
    </source>
</evidence>
<dbReference type="SUPFAM" id="SSF53335">
    <property type="entry name" value="S-adenosyl-L-methionine-dependent methyltransferases"/>
    <property type="match status" value="1"/>
</dbReference>
<protein>
    <recommendedName>
        <fullName evidence="1">Methyltransferase domain-containing protein</fullName>
    </recommendedName>
</protein>
<dbReference type="EMBL" id="UINC01133085">
    <property type="protein sequence ID" value="SVD15805.1"/>
    <property type="molecule type" value="Genomic_DNA"/>
</dbReference>
<sequence length="243" mass="28735">MTNNKTEWYLDWFNSPFYHLLYKERDSSEATYFMNNLINKLQINKNSSILDLACGRGRYSLYLSNIGHKVTGIDISKENISEAKKNESDKLNYILHDMRHPLNQKFDLILNLFTSFGYYEKDADNLSVIKSIKSNLKTDGQAVIDFFNIDYILDNLVEKEEKNIDKTKFIIHRYLENDLLVKDISILLNNKPYKFQEKVKAYRMDDFLAMFKSCNLKLQEIYGDYKLNSFNKNSSNRLIMVFN</sequence>
<dbReference type="Pfam" id="PF13847">
    <property type="entry name" value="Methyltransf_31"/>
    <property type="match status" value="1"/>
</dbReference>
<dbReference type="CDD" id="cd02440">
    <property type="entry name" value="AdoMet_MTases"/>
    <property type="match status" value="1"/>
</dbReference>